<evidence type="ECO:0000313" key="2">
    <source>
        <dbReference type="Proteomes" id="UP000014570"/>
    </source>
</evidence>
<comment type="caution">
    <text evidence="1">The sequence shown here is derived from an EMBL/GenBank/DDBJ whole genome shotgun (WGS) entry which is preliminary data.</text>
</comment>
<reference evidence="1 2" key="1">
    <citation type="submission" date="2013-04" db="EMBL/GenBank/DDBJ databases">
        <authorList>
            <person name="Harkins D.M."/>
            <person name="Durkin A.S."/>
            <person name="Brinkac L.M."/>
            <person name="Haft D.H."/>
            <person name="Selengut J.D."/>
            <person name="Sanka R."/>
            <person name="DePew J."/>
            <person name="Purushe J."/>
            <person name="Chanthongthip A."/>
            <person name="Lattana O."/>
            <person name="Phetsouvanh R."/>
            <person name="Newton P.N."/>
            <person name="Vinetz J.M."/>
            <person name="Sutton G.G."/>
            <person name="Nierman W.C."/>
            <person name="Fouts D.E."/>
        </authorList>
    </citation>
    <scope>NUCLEOTIDE SEQUENCE [LARGE SCALE GENOMIC DNA]</scope>
    <source>
        <strain evidence="1 2">UI 09931</strain>
    </source>
</reference>
<dbReference type="Proteomes" id="UP000014570">
    <property type="component" value="Unassembled WGS sequence"/>
</dbReference>
<sequence>MSSGCWGLVRISFLFDLFLQKKNTGRIGVREKDPGTIFSQRDENFDGSVNSNRP</sequence>
<accession>A0AAV3JDZ7</accession>
<name>A0AAV3JDZ7_LEPBO</name>
<organism evidence="1 2">
    <name type="scientific">Leptospira borgpetersenii serovar Javanica str. UI 09931</name>
    <dbReference type="NCBI Taxonomy" id="1049767"/>
    <lineage>
        <taxon>Bacteria</taxon>
        <taxon>Pseudomonadati</taxon>
        <taxon>Spirochaetota</taxon>
        <taxon>Spirochaetia</taxon>
        <taxon>Leptospirales</taxon>
        <taxon>Leptospiraceae</taxon>
        <taxon>Leptospira</taxon>
    </lineage>
</organism>
<proteinExistence type="predicted"/>
<gene>
    <name evidence="1" type="ORF">LEP1GSC103_0334</name>
</gene>
<dbReference type="EMBL" id="AHNP02000004">
    <property type="protein sequence ID" value="EPG58835.1"/>
    <property type="molecule type" value="Genomic_DNA"/>
</dbReference>
<evidence type="ECO:0000313" key="1">
    <source>
        <dbReference type="EMBL" id="EPG58835.1"/>
    </source>
</evidence>
<protein>
    <recommendedName>
        <fullName evidence="3">Lipoprotein</fullName>
    </recommendedName>
</protein>
<evidence type="ECO:0008006" key="3">
    <source>
        <dbReference type="Google" id="ProtNLM"/>
    </source>
</evidence>
<dbReference type="AlphaFoldDB" id="A0AAV3JDZ7"/>